<dbReference type="Gene3D" id="3.30.420.40">
    <property type="match status" value="1"/>
</dbReference>
<gene>
    <name evidence="1" type="ORF">DFR29_103284</name>
</gene>
<accession>A0A4R6Z4X6</accession>
<dbReference type="SUPFAM" id="SSF53067">
    <property type="entry name" value="Actin-like ATPase domain"/>
    <property type="match status" value="1"/>
</dbReference>
<protein>
    <recommendedName>
        <fullName evidence="3">ROK family protein</fullName>
    </recommendedName>
</protein>
<sequence>MANEPLFRKFEQDLSPRLPFPGHGAALLPDVTVESYNIELRRQGKYVGDQAAKRVFFDRLDNWRATLKGNAQDPFGDLPSEQLAKKTVDKVLRDGDPAAAGVIQSAIEDFAQSLFQVIRFFHDKSWRRVSHVVVGGGFRGSRVGELSIGRAQALLKADKLDVELMPIRHDPDEAGLIGAIYLMPRWIFAGFDAILAVDIGGTNVRCGIVRFESRRSGQPGVEKLLLWRHADDDPSRDQMLDETIGMLRTLVKLAQRRKIRLAPFIGVGCPSRVRLDGRIEQGDANLPGNWRARRFHLPTLLRDALPEIDGRRTIVTMHNDAVVQGLSALPEMTQARQWAVVTIGTGLGNAQYANPPPAGKK</sequence>
<comment type="caution">
    <text evidence="1">The sequence shown here is derived from an EMBL/GenBank/DDBJ whole genome shotgun (WGS) entry which is preliminary data.</text>
</comment>
<reference evidence="1 2" key="1">
    <citation type="submission" date="2019-03" db="EMBL/GenBank/DDBJ databases">
        <title>Genomic Encyclopedia of Type Strains, Phase IV (KMG-IV): sequencing the most valuable type-strain genomes for metagenomic binning, comparative biology and taxonomic classification.</title>
        <authorList>
            <person name="Goeker M."/>
        </authorList>
    </citation>
    <scope>NUCLEOTIDE SEQUENCE [LARGE SCALE GENOMIC DNA]</scope>
    <source>
        <strain evidence="1 2">DSM 21667</strain>
    </source>
</reference>
<dbReference type="EMBL" id="SNZH01000003">
    <property type="protein sequence ID" value="TDR46748.1"/>
    <property type="molecule type" value="Genomic_DNA"/>
</dbReference>
<evidence type="ECO:0000313" key="1">
    <source>
        <dbReference type="EMBL" id="TDR46748.1"/>
    </source>
</evidence>
<evidence type="ECO:0008006" key="3">
    <source>
        <dbReference type="Google" id="ProtNLM"/>
    </source>
</evidence>
<dbReference type="Proteomes" id="UP000295293">
    <property type="component" value="Unassembled WGS sequence"/>
</dbReference>
<proteinExistence type="predicted"/>
<dbReference type="CDD" id="cd23763">
    <property type="entry name" value="ASKHA_ATPase_ROK"/>
    <property type="match status" value="1"/>
</dbReference>
<name>A0A4R6Z4X6_9GAMM</name>
<dbReference type="InterPro" id="IPR043129">
    <property type="entry name" value="ATPase_NBD"/>
</dbReference>
<keyword evidence="2" id="KW-1185">Reference proteome</keyword>
<organism evidence="1 2">
    <name type="scientific">Tahibacter aquaticus</name>
    <dbReference type="NCBI Taxonomy" id="520092"/>
    <lineage>
        <taxon>Bacteria</taxon>
        <taxon>Pseudomonadati</taxon>
        <taxon>Pseudomonadota</taxon>
        <taxon>Gammaproteobacteria</taxon>
        <taxon>Lysobacterales</taxon>
        <taxon>Rhodanobacteraceae</taxon>
        <taxon>Tahibacter</taxon>
    </lineage>
</organism>
<dbReference type="AlphaFoldDB" id="A0A4R6Z4X6"/>
<dbReference type="RefSeq" id="WP_208113526.1">
    <property type="nucleotide sequence ID" value="NZ_SNZH01000003.1"/>
</dbReference>
<evidence type="ECO:0000313" key="2">
    <source>
        <dbReference type="Proteomes" id="UP000295293"/>
    </source>
</evidence>